<keyword evidence="2" id="KW-1185">Reference proteome</keyword>
<name>A0A1I7UXE2_9PELO</name>
<sequence>MLNLSAPYSPGSAVFKNQSQTDDSIVAGASAFFRRNGFGRRSERFTSATMAQNAMDFDESIAHDSTIGGETNANDTDGKLKRNSFFRRSLNAIRSKTGRSSLRKSLNFRVTELPDVVPEDSEALLSPVKDEEKSEKTNEKDGKSGMKSLWKRLFISKKSSSKVSDKVQLLRHSKMDEETTTEIVTATTTISFVRLENQLDDPQEPHQHLLNSHFALGYYTGIGRKFERIASGSEITLVVFGHAMAGKTTFVRAIRQLFLEGTDRIRVIPTAERYRLAGIGMMPFPEGDNRLPHIVSLVINNDADDVEYVLDIIDPEYDVS</sequence>
<dbReference type="WBParaSite" id="Csp11.Scaffold630.g20294.t1">
    <property type="protein sequence ID" value="Csp11.Scaffold630.g20294.t1"/>
    <property type="gene ID" value="Csp11.Scaffold630.g20294"/>
</dbReference>
<dbReference type="STRING" id="1561998.A0A1I7UXE2"/>
<evidence type="ECO:0000256" key="1">
    <source>
        <dbReference type="SAM" id="MobiDB-lite"/>
    </source>
</evidence>
<evidence type="ECO:0000313" key="2">
    <source>
        <dbReference type="Proteomes" id="UP000095282"/>
    </source>
</evidence>
<evidence type="ECO:0000313" key="3">
    <source>
        <dbReference type="WBParaSite" id="Csp11.Scaffold630.g20294.t1"/>
    </source>
</evidence>
<dbReference type="Proteomes" id="UP000095282">
    <property type="component" value="Unplaced"/>
</dbReference>
<feature type="region of interest" description="Disordered" evidence="1">
    <location>
        <begin position="121"/>
        <end position="143"/>
    </location>
</feature>
<protein>
    <submittedName>
        <fullName evidence="3">ATPase_AAA_core domain-containing protein</fullName>
    </submittedName>
</protein>
<dbReference type="AlphaFoldDB" id="A0A1I7UXE2"/>
<accession>A0A1I7UXE2</accession>
<dbReference type="eggNOG" id="ENOG502TH54">
    <property type="taxonomic scope" value="Eukaryota"/>
</dbReference>
<reference evidence="3" key="1">
    <citation type="submission" date="2016-11" db="UniProtKB">
        <authorList>
            <consortium name="WormBaseParasite"/>
        </authorList>
    </citation>
    <scope>IDENTIFICATION</scope>
</reference>
<proteinExistence type="predicted"/>
<feature type="compositionally biased region" description="Basic and acidic residues" evidence="1">
    <location>
        <begin position="128"/>
        <end position="143"/>
    </location>
</feature>
<organism evidence="2 3">
    <name type="scientific">Caenorhabditis tropicalis</name>
    <dbReference type="NCBI Taxonomy" id="1561998"/>
    <lineage>
        <taxon>Eukaryota</taxon>
        <taxon>Metazoa</taxon>
        <taxon>Ecdysozoa</taxon>
        <taxon>Nematoda</taxon>
        <taxon>Chromadorea</taxon>
        <taxon>Rhabditida</taxon>
        <taxon>Rhabditina</taxon>
        <taxon>Rhabditomorpha</taxon>
        <taxon>Rhabditoidea</taxon>
        <taxon>Rhabditidae</taxon>
        <taxon>Peloderinae</taxon>
        <taxon>Caenorhabditis</taxon>
    </lineage>
</organism>